<accession>A0A0A9SLP8</accession>
<reference evidence="1" key="2">
    <citation type="journal article" date="2015" name="Data Brief">
        <title>Shoot transcriptome of the giant reed, Arundo donax.</title>
        <authorList>
            <person name="Barrero R.A."/>
            <person name="Guerrero F.D."/>
            <person name="Moolhuijzen P."/>
            <person name="Goolsby J.A."/>
            <person name="Tidwell J."/>
            <person name="Bellgard S.E."/>
            <person name="Bellgard M.I."/>
        </authorList>
    </citation>
    <scope>NUCLEOTIDE SEQUENCE</scope>
    <source>
        <tissue evidence="1">Shoot tissue taken approximately 20 cm above the soil surface</tissue>
    </source>
</reference>
<dbReference type="AlphaFoldDB" id="A0A0A9SLP8"/>
<protein>
    <submittedName>
        <fullName evidence="1">Uncharacterized protein</fullName>
    </submittedName>
</protein>
<name>A0A0A9SLP8_ARUDO</name>
<evidence type="ECO:0000313" key="1">
    <source>
        <dbReference type="EMBL" id="JAD20997.1"/>
    </source>
</evidence>
<organism evidence="1">
    <name type="scientific">Arundo donax</name>
    <name type="common">Giant reed</name>
    <name type="synonym">Donax arundinaceus</name>
    <dbReference type="NCBI Taxonomy" id="35708"/>
    <lineage>
        <taxon>Eukaryota</taxon>
        <taxon>Viridiplantae</taxon>
        <taxon>Streptophyta</taxon>
        <taxon>Embryophyta</taxon>
        <taxon>Tracheophyta</taxon>
        <taxon>Spermatophyta</taxon>
        <taxon>Magnoliopsida</taxon>
        <taxon>Liliopsida</taxon>
        <taxon>Poales</taxon>
        <taxon>Poaceae</taxon>
        <taxon>PACMAD clade</taxon>
        <taxon>Arundinoideae</taxon>
        <taxon>Arundineae</taxon>
        <taxon>Arundo</taxon>
    </lineage>
</organism>
<dbReference type="EMBL" id="GBRH01276898">
    <property type="protein sequence ID" value="JAD20997.1"/>
    <property type="molecule type" value="Transcribed_RNA"/>
</dbReference>
<reference evidence="1" key="1">
    <citation type="submission" date="2014-09" db="EMBL/GenBank/DDBJ databases">
        <authorList>
            <person name="Magalhaes I.L.F."/>
            <person name="Oliveira U."/>
            <person name="Santos F.R."/>
            <person name="Vidigal T.H.D.A."/>
            <person name="Brescovit A.D."/>
            <person name="Santos A.J."/>
        </authorList>
    </citation>
    <scope>NUCLEOTIDE SEQUENCE</scope>
    <source>
        <tissue evidence="1">Shoot tissue taken approximately 20 cm above the soil surface</tissue>
    </source>
</reference>
<proteinExistence type="predicted"/>
<sequence>MLRKHSPSYRCHRGWWDELTHGLATHIQVGTPGPSESGP</sequence>